<proteinExistence type="predicted"/>
<organism evidence="2 3">
    <name type="scientific">Fermentimonas caenicola</name>
    <dbReference type="NCBI Taxonomy" id="1562970"/>
    <lineage>
        <taxon>Bacteria</taxon>
        <taxon>Pseudomonadati</taxon>
        <taxon>Bacteroidota</taxon>
        <taxon>Bacteroidia</taxon>
        <taxon>Bacteroidales</taxon>
        <taxon>Dysgonomonadaceae</taxon>
        <taxon>Fermentimonas</taxon>
    </lineage>
</organism>
<sequence length="266" mass="29742">MIKRIVSLFIFVLLLNGLQPAEAQCKLTNTAFASGENIQYDLYFNFGIIRARAGTGSLTVTDANYRGINALKTVMMLNTSGLAGNIYTVNDTLTSYVDSNLRPLLFTKEAFEGSDYSIERQSYTYNGDDITIRSLRNFNGEDVFDEVITTKECAYDYLSVLSLIRNLDFSGQKPGDRRYIQFMAGRKAVNMYVNYMGISKVRANNGKTYEVIDITMTILDDAFTNQKDALKASLTNDINRIPIIIDTSLNIGSVRAVMKSVKGARH</sequence>
<dbReference type="HOGENOM" id="CLU_073797_1_1_10"/>
<evidence type="ECO:0000313" key="3">
    <source>
        <dbReference type="Proteomes" id="UP000032417"/>
    </source>
</evidence>
<accession>A0A098C1N6</accession>
<evidence type="ECO:0000313" key="2">
    <source>
        <dbReference type="EMBL" id="CEA16799.1"/>
    </source>
</evidence>
<keyword evidence="3" id="KW-1185">Reference proteome</keyword>
<dbReference type="OrthoDB" id="9808473at2"/>
<dbReference type="KEGG" id="pbt:ING2E5B_2070"/>
<dbReference type="EMBL" id="LN515532">
    <property type="protein sequence ID" value="CEA16799.1"/>
    <property type="molecule type" value="Genomic_DNA"/>
</dbReference>
<reference evidence="2 3" key="1">
    <citation type="submission" date="2014-08" db="EMBL/GenBank/DDBJ databases">
        <authorList>
            <person name="Wibberg D."/>
        </authorList>
    </citation>
    <scope>NUCLEOTIDE SEQUENCE [LARGE SCALE GENOMIC DNA]</scope>
    <source>
        <strain evidence="3">ING2-E5B</strain>
    </source>
</reference>
<dbReference type="Pfam" id="PF11306">
    <property type="entry name" value="DUF3108"/>
    <property type="match status" value="1"/>
</dbReference>
<feature type="signal peptide" evidence="1">
    <location>
        <begin position="1"/>
        <end position="23"/>
    </location>
</feature>
<gene>
    <name evidence="2" type="ORF">ING2E5B_2070</name>
</gene>
<name>A0A098C1N6_9BACT</name>
<dbReference type="InterPro" id="IPR021457">
    <property type="entry name" value="DUF3108"/>
</dbReference>
<feature type="chain" id="PRO_5001939138" description="Secreted protein" evidence="1">
    <location>
        <begin position="24"/>
        <end position="266"/>
    </location>
</feature>
<dbReference type="Proteomes" id="UP000032417">
    <property type="component" value="Chromosome 1"/>
</dbReference>
<dbReference type="STRING" id="1562970.ING2E5B_2070"/>
<evidence type="ECO:0000256" key="1">
    <source>
        <dbReference type="SAM" id="SignalP"/>
    </source>
</evidence>
<keyword evidence="1" id="KW-0732">Signal</keyword>
<dbReference type="AlphaFoldDB" id="A0A098C1N6"/>
<protein>
    <recommendedName>
        <fullName evidence="4">Secreted protein</fullName>
    </recommendedName>
</protein>
<evidence type="ECO:0008006" key="4">
    <source>
        <dbReference type="Google" id="ProtNLM"/>
    </source>
</evidence>